<accession>A0ABX7T224</accession>
<evidence type="ECO:0000313" key="6">
    <source>
        <dbReference type="Proteomes" id="UP000663935"/>
    </source>
</evidence>
<dbReference type="SUPFAM" id="SSF49785">
    <property type="entry name" value="Galactose-binding domain-like"/>
    <property type="match status" value="1"/>
</dbReference>
<reference evidence="5 6" key="1">
    <citation type="submission" date="2021-03" db="EMBL/GenBank/DDBJ databases">
        <title>Complete genome of Polaribacter_sp.G4M1.</title>
        <authorList>
            <person name="Jeong S.W."/>
            <person name="Bae J.W."/>
        </authorList>
    </citation>
    <scope>NUCLEOTIDE SEQUENCE [LARGE SCALE GENOMIC DNA]</scope>
    <source>
        <strain evidence="5 6">G4M1</strain>
    </source>
</reference>
<evidence type="ECO:0000256" key="2">
    <source>
        <dbReference type="ARBA" id="ARBA00023295"/>
    </source>
</evidence>
<evidence type="ECO:0000313" key="5">
    <source>
        <dbReference type="EMBL" id="QTD39271.1"/>
    </source>
</evidence>
<dbReference type="SUPFAM" id="SSF51445">
    <property type="entry name" value="(Trans)glycosidases"/>
    <property type="match status" value="1"/>
</dbReference>
<dbReference type="EMBL" id="CP071795">
    <property type="protein sequence ID" value="QTD39271.1"/>
    <property type="molecule type" value="Genomic_DNA"/>
</dbReference>
<evidence type="ECO:0000259" key="4">
    <source>
        <dbReference type="Pfam" id="PF00150"/>
    </source>
</evidence>
<dbReference type="Pfam" id="PF00150">
    <property type="entry name" value="Cellulase"/>
    <property type="match status" value="1"/>
</dbReference>
<dbReference type="Gene3D" id="2.60.120.260">
    <property type="entry name" value="Galactose-binding domain-like"/>
    <property type="match status" value="1"/>
</dbReference>
<evidence type="ECO:0000256" key="3">
    <source>
        <dbReference type="RuleBase" id="RU361153"/>
    </source>
</evidence>
<protein>
    <submittedName>
        <fullName evidence="5">Cellulase family glycosylhydrolase</fullName>
    </submittedName>
</protein>
<dbReference type="Proteomes" id="UP000663935">
    <property type="component" value="Chromosome"/>
</dbReference>
<proteinExistence type="inferred from homology"/>
<comment type="similarity">
    <text evidence="3">Belongs to the glycosyl hydrolase 5 (cellulase A) family.</text>
</comment>
<gene>
    <name evidence="5" type="ORF">JL193_04300</name>
</gene>
<feature type="domain" description="Glycoside hydrolase family 5" evidence="4">
    <location>
        <begin position="9"/>
        <end position="121"/>
    </location>
</feature>
<dbReference type="InterPro" id="IPR001547">
    <property type="entry name" value="Glyco_hydro_5"/>
</dbReference>
<keyword evidence="1 3" id="KW-0378">Hydrolase</keyword>
<dbReference type="InterPro" id="IPR017853">
    <property type="entry name" value="GH"/>
</dbReference>
<evidence type="ECO:0000256" key="1">
    <source>
        <dbReference type="ARBA" id="ARBA00022801"/>
    </source>
</evidence>
<keyword evidence="2 3" id="KW-0326">Glycosidase</keyword>
<dbReference type="Gene3D" id="3.20.20.80">
    <property type="entry name" value="Glycosidases"/>
    <property type="match status" value="1"/>
</dbReference>
<name>A0ABX7T224_9FLAO</name>
<organism evidence="5 6">
    <name type="scientific">Polaribacter batillariae</name>
    <dbReference type="NCBI Taxonomy" id="2808900"/>
    <lineage>
        <taxon>Bacteria</taxon>
        <taxon>Pseudomonadati</taxon>
        <taxon>Bacteroidota</taxon>
        <taxon>Flavobacteriia</taxon>
        <taxon>Flavobacteriales</taxon>
        <taxon>Flavobacteriaceae</taxon>
    </lineage>
</organism>
<dbReference type="InterPro" id="IPR008979">
    <property type="entry name" value="Galactose-bd-like_sf"/>
</dbReference>
<keyword evidence="6" id="KW-1185">Reference proteome</keyword>
<sequence length="391" mass="44067">MSSTILNSDSYLIPTFHYYRPFNFTSSSKEKFTDNDWGTTDDKAIVDSEFDQVKTWATNNNVPIFLGEFSADNVCGYNYVKGKCGNFGGPDKASRIAYHEYLAEAAISRGFSFAAWDAGDKAEKTVYKVTDRTWVEEIKNVLLGTSVSTCINNELIKNTDIECGANHIWHLFTQNNAVASLTEATPNNSKNNKSLNVNVTNAGNSFNEVILKNSTINNDTFSNKTIEVSVFAKASTPQQQFKFRIKTISNGVATFNASNSFSVSSTNFEQYKFNFTIPSNTTSIEFQVLCGKISGEYYFDDFSIQGKVLSVENVSSAKNIFKTYPNPVNQYLNVESSKKIKKIILYTINNKHFELEILHNRIDLTKFNTGVYFLRTFFEDNTFNHSKIAIN</sequence>